<protein>
    <submittedName>
        <fullName evidence="1">Uncharacterized protein</fullName>
    </submittedName>
</protein>
<evidence type="ECO:0000313" key="1">
    <source>
        <dbReference type="EMBL" id="UUZ44453.1"/>
    </source>
</evidence>
<accession>A0AC61U3B1</accession>
<dbReference type="EMBL" id="CP087977">
    <property type="protein sequence ID" value="UUZ44453.1"/>
    <property type="molecule type" value="Genomic_DNA"/>
</dbReference>
<name>A0AC61U3B1_9MICO</name>
<dbReference type="Proteomes" id="UP001059663">
    <property type="component" value="Chromosome"/>
</dbReference>
<sequence length="137" mass="13952">MRHDVDVDLPFAAADAADRVPPQAGLLVLGHLADGRADIAALRVGQVQAAVGAGHEQAEVLVGAEQRVVADLGCAQGDPAHHGVELDDPGDRDLELRLLGALRVVGHRAAGVHAGGTRDHAVLELGDLHGSPDSGDG</sequence>
<reference evidence="1" key="1">
    <citation type="submission" date="2021-11" db="EMBL/GenBank/DDBJ databases">
        <title>Study of the species diversity of bacterial strains isolated from a unique natural object - Shulgan-Tash cave (Bashkiria).</title>
        <authorList>
            <person name="Sazanova A.L."/>
            <person name="Chirak E.R."/>
            <person name="Safronova V.I."/>
        </authorList>
    </citation>
    <scope>NUCLEOTIDE SEQUENCE</scope>
    <source>
        <strain evidence="1">P1</strain>
    </source>
</reference>
<gene>
    <name evidence="1" type="ORF">LP422_18955</name>
</gene>
<organism evidence="1 2">
    <name type="scientific">Janibacter limosus</name>
    <dbReference type="NCBI Taxonomy" id="53458"/>
    <lineage>
        <taxon>Bacteria</taxon>
        <taxon>Bacillati</taxon>
        <taxon>Actinomycetota</taxon>
        <taxon>Actinomycetes</taxon>
        <taxon>Micrococcales</taxon>
        <taxon>Intrasporangiaceae</taxon>
        <taxon>Janibacter</taxon>
    </lineage>
</organism>
<proteinExistence type="predicted"/>
<evidence type="ECO:0000313" key="2">
    <source>
        <dbReference type="Proteomes" id="UP001059663"/>
    </source>
</evidence>